<dbReference type="InterPro" id="IPR036779">
    <property type="entry name" value="LysM_dom_sf"/>
</dbReference>
<feature type="domain" description="LysM" evidence="2">
    <location>
        <begin position="319"/>
        <end position="363"/>
    </location>
</feature>
<dbReference type="Proteomes" id="UP000238308">
    <property type="component" value="Unassembled WGS sequence"/>
</dbReference>
<evidence type="ECO:0000259" key="2">
    <source>
        <dbReference type="PROSITE" id="PS51782"/>
    </source>
</evidence>
<dbReference type="SUPFAM" id="SSF54106">
    <property type="entry name" value="LysM domain"/>
    <property type="match status" value="2"/>
</dbReference>
<dbReference type="SUPFAM" id="SSF53955">
    <property type="entry name" value="Lysozyme-like"/>
    <property type="match status" value="1"/>
</dbReference>
<gene>
    <name evidence="3" type="ORF">BCM14_0244</name>
</gene>
<dbReference type="PANTHER" id="PTHR33734:SF22">
    <property type="entry name" value="MEMBRANE-BOUND LYTIC MUREIN TRANSGLYCOSYLASE D"/>
    <property type="match status" value="1"/>
</dbReference>
<dbReference type="Pfam" id="PF01476">
    <property type="entry name" value="LysM"/>
    <property type="match status" value="2"/>
</dbReference>
<dbReference type="Gene3D" id="1.10.530.10">
    <property type="match status" value="1"/>
</dbReference>
<accession>A0A2T0XPC4</accession>
<reference evidence="3 4" key="1">
    <citation type="submission" date="2018-03" db="EMBL/GenBank/DDBJ databases">
        <title>Genomic Encyclopedia of Type Strains, Phase III (KMG-III): the genomes of soil and plant-associated and newly described type strains.</title>
        <authorList>
            <person name="Whitman W."/>
        </authorList>
    </citation>
    <scope>NUCLEOTIDE SEQUENCE [LARGE SCALE GENOMIC DNA]</scope>
    <source>
        <strain evidence="3 4">MWH-P2sevCIIIb</strain>
    </source>
</reference>
<dbReference type="Gene3D" id="3.10.350.10">
    <property type="entry name" value="LysM domain"/>
    <property type="match status" value="2"/>
</dbReference>
<feature type="domain" description="LysM" evidence="2">
    <location>
        <begin position="404"/>
        <end position="447"/>
    </location>
</feature>
<dbReference type="InterPro" id="IPR018392">
    <property type="entry name" value="LysM"/>
</dbReference>
<evidence type="ECO:0000313" key="3">
    <source>
        <dbReference type="EMBL" id="PRZ00773.1"/>
    </source>
</evidence>
<protein>
    <submittedName>
        <fullName evidence="3">Membrane-bound lytic murein transglycosylase D</fullName>
    </submittedName>
</protein>
<dbReference type="CDD" id="cd00118">
    <property type="entry name" value="LysM"/>
    <property type="match status" value="2"/>
</dbReference>
<dbReference type="OrthoDB" id="9815002at2"/>
<organism evidence="3 4">
    <name type="scientific">Jezberella montanilacus</name>
    <dbReference type="NCBI Taxonomy" id="323426"/>
    <lineage>
        <taxon>Bacteria</taxon>
        <taxon>Pseudomonadati</taxon>
        <taxon>Pseudomonadota</taxon>
        <taxon>Betaproteobacteria</taxon>
        <taxon>Burkholderiales</taxon>
        <taxon>Alcaligenaceae</taxon>
        <taxon>Jezberella</taxon>
    </lineage>
</organism>
<keyword evidence="4" id="KW-1185">Reference proteome</keyword>
<comment type="caution">
    <text evidence="3">The sequence shown here is derived from an EMBL/GenBank/DDBJ whole genome shotgun (WGS) entry which is preliminary data.</text>
</comment>
<dbReference type="CDD" id="cd16894">
    <property type="entry name" value="MltD-like"/>
    <property type="match status" value="1"/>
</dbReference>
<dbReference type="SMART" id="SM00257">
    <property type="entry name" value="LysM"/>
    <property type="match status" value="2"/>
</dbReference>
<name>A0A2T0XPC4_9BURK</name>
<feature type="compositionally biased region" description="Polar residues" evidence="1">
    <location>
        <begin position="349"/>
        <end position="362"/>
    </location>
</feature>
<proteinExistence type="predicted"/>
<evidence type="ECO:0000313" key="4">
    <source>
        <dbReference type="Proteomes" id="UP000238308"/>
    </source>
</evidence>
<feature type="region of interest" description="Disordered" evidence="1">
    <location>
        <begin position="346"/>
        <end position="395"/>
    </location>
</feature>
<dbReference type="RefSeq" id="WP_106226179.1">
    <property type="nucleotide sequence ID" value="NZ_PVTV01000003.1"/>
</dbReference>
<dbReference type="Pfam" id="PF01464">
    <property type="entry name" value="SLT"/>
    <property type="match status" value="1"/>
</dbReference>
<dbReference type="EMBL" id="PVTV01000003">
    <property type="protein sequence ID" value="PRZ00773.1"/>
    <property type="molecule type" value="Genomic_DNA"/>
</dbReference>
<dbReference type="InterPro" id="IPR023346">
    <property type="entry name" value="Lysozyme-like_dom_sf"/>
</dbReference>
<evidence type="ECO:0000256" key="1">
    <source>
        <dbReference type="SAM" id="MobiDB-lite"/>
    </source>
</evidence>
<dbReference type="AlphaFoldDB" id="A0A2T0XPC4"/>
<dbReference type="GO" id="GO:0008932">
    <property type="term" value="F:lytic endotransglycosylase activity"/>
    <property type="evidence" value="ECO:0007669"/>
    <property type="project" value="TreeGrafter"/>
</dbReference>
<dbReference type="InterPro" id="IPR008258">
    <property type="entry name" value="Transglycosylase_SLT_dom_1"/>
</dbReference>
<dbReference type="PROSITE" id="PS51257">
    <property type="entry name" value="PROKAR_LIPOPROTEIN"/>
    <property type="match status" value="1"/>
</dbReference>
<dbReference type="PANTHER" id="PTHR33734">
    <property type="entry name" value="LYSM DOMAIN-CONTAINING GPI-ANCHORED PROTEIN 2"/>
    <property type="match status" value="1"/>
</dbReference>
<dbReference type="PROSITE" id="PS51782">
    <property type="entry name" value="LYSM"/>
    <property type="match status" value="2"/>
</dbReference>
<sequence length="453" mass="50652">MRQLKLLLVLVVVILVGCAGPFSTDTNPQRFIARDTSRTIDLTVPPTDVWERIRRGFSIPNLNSPLVDKWTTYYASHPEAMQRMAERAGKYLYYIVDEINRRGMPTELALLPFVESGFNTTAYSRAKAAGLWQFIPSTGTKFQLKQDWRRDQRRDPIASTNAALDYLDFLYDFQGDWYLALASYNWGEGSVKKAIDRNLAAGLSANYESLKMPDETRNYVPKLQAIKNIVADPEKYAVLLPQVDNEPYFVAVKKISSIDIAIAAQLAEMPIDEFKALNPSHNTSVMVADEESHLILPKNKVDIFKTNLEQYKGELSSWKIYEASQGETFADIAKKFGVSESRLRDANNIPASTPSASNQSLQIPGPAGRGLELAPFTDSSPPRLAGRYNASNTSNDKKPDLKIKIYVVRAGDTLPTIAKKHDTTVVALRSLNKLKSDTLKPGTKLRLPSTNDR</sequence>